<dbReference type="PATRIC" id="fig|98804.3.peg.208"/>
<evidence type="ECO:0000256" key="2">
    <source>
        <dbReference type="ARBA" id="ARBA00022552"/>
    </source>
</evidence>
<dbReference type="InterPro" id="IPR007848">
    <property type="entry name" value="Small_mtfrase_dom"/>
</dbReference>
<dbReference type="EMBL" id="LN890285">
    <property type="protein sequence ID" value="CUR53193.1"/>
    <property type="molecule type" value="Genomic_DNA"/>
</dbReference>
<dbReference type="EC" id="2.1.1.172" evidence="8"/>
<feature type="domain" description="Methyltransferase small" evidence="6">
    <location>
        <begin position="174"/>
        <end position="340"/>
    </location>
</feature>
<keyword evidence="2" id="KW-0698">rRNA processing</keyword>
<dbReference type="STRING" id="98804.BTSPAZIEG_0218"/>
<dbReference type="InterPro" id="IPR029063">
    <property type="entry name" value="SAM-dependent_MTases_sf"/>
</dbReference>
<dbReference type="InterPro" id="IPR046977">
    <property type="entry name" value="RsmC/RlmG"/>
</dbReference>
<reference evidence="9" key="1">
    <citation type="submission" date="2015-10" db="EMBL/GenBank/DDBJ databases">
        <authorList>
            <person name="Manzano-Marin A."/>
            <person name="Manzano-Marin A."/>
        </authorList>
    </citation>
    <scope>NUCLEOTIDE SEQUENCE [LARGE SCALE GENOMIC DNA]</scope>
    <source>
        <strain evidence="9">BTs</strain>
    </source>
</reference>
<dbReference type="Pfam" id="PF08468">
    <property type="entry name" value="MTS_N"/>
    <property type="match status" value="1"/>
</dbReference>
<dbReference type="Proteomes" id="UP000243633">
    <property type="component" value="Chromosome 1"/>
</dbReference>
<evidence type="ECO:0000259" key="7">
    <source>
        <dbReference type="Pfam" id="PF08468"/>
    </source>
</evidence>
<dbReference type="Pfam" id="PF05175">
    <property type="entry name" value="MTS"/>
    <property type="match status" value="1"/>
</dbReference>
<evidence type="ECO:0000256" key="3">
    <source>
        <dbReference type="ARBA" id="ARBA00022603"/>
    </source>
</evidence>
<dbReference type="SUPFAM" id="SSF53335">
    <property type="entry name" value="S-adenosyl-L-methionine-dependent methyltransferases"/>
    <property type="match status" value="1"/>
</dbReference>
<evidence type="ECO:0000313" key="9">
    <source>
        <dbReference type="Proteomes" id="UP000243633"/>
    </source>
</evidence>
<dbReference type="CDD" id="cd02440">
    <property type="entry name" value="AdoMet_MTases"/>
    <property type="match status" value="1"/>
</dbReference>
<evidence type="ECO:0000256" key="1">
    <source>
        <dbReference type="ARBA" id="ARBA00022490"/>
    </source>
</evidence>
<gene>
    <name evidence="8" type="primary">rsmC</name>
    <name evidence="8" type="ORF">BTSPAZIEG_0218</name>
</gene>
<proteinExistence type="predicted"/>
<organism evidence="8 9">
    <name type="scientific">Buchnera aphidicola subsp. Tuberolachnus salignus</name>
    <dbReference type="NCBI Taxonomy" id="98804"/>
    <lineage>
        <taxon>Bacteria</taxon>
        <taxon>Pseudomonadati</taxon>
        <taxon>Pseudomonadota</taxon>
        <taxon>Gammaproteobacteria</taxon>
        <taxon>Enterobacterales</taxon>
        <taxon>Erwiniaceae</taxon>
        <taxon>Buchnera</taxon>
    </lineage>
</organism>
<dbReference type="PANTHER" id="PTHR47816:SF4">
    <property type="entry name" value="RIBOSOMAL RNA SMALL SUBUNIT METHYLTRANSFERASE C"/>
    <property type="match status" value="1"/>
</dbReference>
<dbReference type="OrthoDB" id="9816072at2"/>
<accession>A0A170PBU8</accession>
<keyword evidence="3 8" id="KW-0489">Methyltransferase</keyword>
<name>A0A170PBU8_BUCTT</name>
<sequence>MNTTINIVQKYRKENKILFNNINFNKTSNIIFSGYLNNLTTDIFNLKKYTLYSQKCHIFQIFPKNIHKNIIFNTYRIKQQIKKYKILIYFWSKNKKENVFELNFLFSKLQKKCKIYIIGSKKSGINSIVKLFVKKINFYKIDSKSQYYLYFGILKQSINFCQKKFFKIHYWKNFKIFHLPGVFGYKKIDEGSLLLISTFKKKIHGKILDLCSGSGILSVALFQINKKIKLYLSDISKHALYSSKKTLLTNKIPGIFYTSNMFFNIFEKFDMIISNPPVHNDLFLNFSILFELIKISKKFLKKKGELRIVINTFVSCDFLFKKNFKKYKILKKNKKYKIYQAYK</sequence>
<evidence type="ECO:0000256" key="5">
    <source>
        <dbReference type="ARBA" id="ARBA00022691"/>
    </source>
</evidence>
<evidence type="ECO:0000256" key="4">
    <source>
        <dbReference type="ARBA" id="ARBA00022679"/>
    </source>
</evidence>
<keyword evidence="5" id="KW-0949">S-adenosyl-L-methionine</keyword>
<keyword evidence="9" id="KW-1185">Reference proteome</keyword>
<keyword evidence="1" id="KW-0963">Cytoplasm</keyword>
<protein>
    <submittedName>
        <fullName evidence="8">Ribosomal RNA small subunit methyltransferase C</fullName>
        <ecNumber evidence="8">2.1.1.172</ecNumber>
    </submittedName>
</protein>
<evidence type="ECO:0000313" key="8">
    <source>
        <dbReference type="EMBL" id="CUR53193.1"/>
    </source>
</evidence>
<evidence type="ECO:0000259" key="6">
    <source>
        <dbReference type="Pfam" id="PF05175"/>
    </source>
</evidence>
<dbReference type="Gene3D" id="3.40.50.150">
    <property type="entry name" value="Vaccinia Virus protein VP39"/>
    <property type="match status" value="2"/>
</dbReference>
<dbReference type="AlphaFoldDB" id="A0A170PBU8"/>
<feature type="domain" description="Methyltransferase small N-terminal" evidence="7">
    <location>
        <begin position="21"/>
        <end position="167"/>
    </location>
</feature>
<dbReference type="PANTHER" id="PTHR47816">
    <property type="entry name" value="RIBOSOMAL RNA SMALL SUBUNIT METHYLTRANSFERASE C"/>
    <property type="match status" value="1"/>
</dbReference>
<dbReference type="RefSeq" id="WP_075472632.1">
    <property type="nucleotide sequence ID" value="NZ_CP135003.1"/>
</dbReference>
<dbReference type="GO" id="GO:0052914">
    <property type="term" value="F:16S rRNA (guanine(1207)-N(2))-methyltransferase activity"/>
    <property type="evidence" value="ECO:0007669"/>
    <property type="project" value="UniProtKB-EC"/>
</dbReference>
<keyword evidence="4 8" id="KW-0808">Transferase</keyword>
<dbReference type="InterPro" id="IPR013675">
    <property type="entry name" value="Mtase_sm_N"/>
</dbReference>